<evidence type="ECO:0000313" key="2">
    <source>
        <dbReference type="EMBL" id="EUA66791.1"/>
    </source>
</evidence>
<keyword evidence="2" id="KW-0449">Lipoprotein</keyword>
<gene>
    <name evidence="2" type="ORF">I540_5824</name>
</gene>
<dbReference type="Proteomes" id="UP000023351">
    <property type="component" value="Unassembled WGS sequence"/>
</dbReference>
<reference evidence="2 3" key="1">
    <citation type="submission" date="2013-12" db="EMBL/GenBank/DDBJ databases">
        <authorList>
            <person name="Zelazny A."/>
            <person name="Olivier K."/>
            <person name="Holland S."/>
            <person name="Lenaerts A."/>
            <person name="Ordway D."/>
            <person name="DeGroote M.A."/>
            <person name="Parker T."/>
            <person name="Sizemore C."/>
            <person name="Tallon L.J."/>
            <person name="Sadzewicz L.K."/>
            <person name="Sengamalay N."/>
            <person name="Fraser C.M."/>
            <person name="Hine E."/>
            <person name="Shefchek K.A."/>
            <person name="Das S.P."/>
            <person name="Tettelin H."/>
        </authorList>
    </citation>
    <scope>NUCLEOTIDE SEQUENCE [LARGE SCALE GENOMIC DNA]</scope>
    <source>
        <strain evidence="2 3">1513</strain>
    </source>
</reference>
<accession>X8DFG6</accession>
<dbReference type="AlphaFoldDB" id="X8DFG6"/>
<dbReference type="EMBL" id="JAOJ01000003">
    <property type="protein sequence ID" value="EUA66791.1"/>
    <property type="molecule type" value="Genomic_DNA"/>
</dbReference>
<dbReference type="PATRIC" id="fig|1299321.3.peg.5634"/>
<protein>
    <submittedName>
        <fullName evidence="2">Putative lipoprotein</fullName>
    </submittedName>
</protein>
<name>X8DFG6_9MYCO</name>
<proteinExistence type="predicted"/>
<keyword evidence="1" id="KW-0732">Signal</keyword>
<evidence type="ECO:0000256" key="1">
    <source>
        <dbReference type="SAM" id="SignalP"/>
    </source>
</evidence>
<feature type="chain" id="PRO_5004985937" evidence="1">
    <location>
        <begin position="33"/>
        <end position="53"/>
    </location>
</feature>
<sequence length="53" mass="5384">MLVTAAATLVTALFTDASCAVLLLVDPHPANAVANATIPTIAYRNVTPSSTNT</sequence>
<evidence type="ECO:0000313" key="3">
    <source>
        <dbReference type="Proteomes" id="UP000023351"/>
    </source>
</evidence>
<organism evidence="2 3">
    <name type="scientific">Mycobacteroides abscessus subsp. bolletii 1513</name>
    <dbReference type="NCBI Taxonomy" id="1299321"/>
    <lineage>
        <taxon>Bacteria</taxon>
        <taxon>Bacillati</taxon>
        <taxon>Actinomycetota</taxon>
        <taxon>Actinomycetes</taxon>
        <taxon>Mycobacteriales</taxon>
        <taxon>Mycobacteriaceae</taxon>
        <taxon>Mycobacteroides</taxon>
        <taxon>Mycobacteroides abscessus</taxon>
    </lineage>
</organism>
<comment type="caution">
    <text evidence="2">The sequence shown here is derived from an EMBL/GenBank/DDBJ whole genome shotgun (WGS) entry which is preliminary data.</text>
</comment>
<feature type="signal peptide" evidence="1">
    <location>
        <begin position="1"/>
        <end position="32"/>
    </location>
</feature>